<dbReference type="Gene3D" id="3.90.75.10">
    <property type="entry name" value="Homing Intron 3 (I-ppo) Encoded Endonuclease, Chain A"/>
    <property type="match status" value="1"/>
</dbReference>
<dbReference type="Pfam" id="PF13392">
    <property type="entry name" value="HNH_3"/>
    <property type="match status" value="1"/>
</dbReference>
<organism evidence="2">
    <name type="scientific">marine sediment metagenome</name>
    <dbReference type="NCBI Taxonomy" id="412755"/>
    <lineage>
        <taxon>unclassified sequences</taxon>
        <taxon>metagenomes</taxon>
        <taxon>ecological metagenomes</taxon>
    </lineage>
</organism>
<dbReference type="InterPro" id="IPR044930">
    <property type="entry name" value="Homing_endonuclease_His-Me"/>
</dbReference>
<comment type="caution">
    <text evidence="2">The sequence shown here is derived from an EMBL/GenBank/DDBJ whole genome shotgun (WGS) entry which is preliminary data.</text>
</comment>
<accession>A0A0F9H8P9</accession>
<dbReference type="AlphaFoldDB" id="A0A0F9H8P9"/>
<dbReference type="SUPFAM" id="SSF54060">
    <property type="entry name" value="His-Me finger endonucleases"/>
    <property type="match status" value="1"/>
</dbReference>
<evidence type="ECO:0000313" key="2">
    <source>
        <dbReference type="EMBL" id="KKM07435.1"/>
    </source>
</evidence>
<dbReference type="EMBL" id="LAZR01015772">
    <property type="protein sequence ID" value="KKM07435.1"/>
    <property type="molecule type" value="Genomic_DNA"/>
</dbReference>
<gene>
    <name evidence="2" type="ORF">LCGC14_1733920</name>
</gene>
<dbReference type="InterPro" id="IPR003615">
    <property type="entry name" value="HNH_nuc"/>
</dbReference>
<proteinExistence type="predicted"/>
<dbReference type="InterPro" id="IPR044925">
    <property type="entry name" value="His-Me_finger_sf"/>
</dbReference>
<reference evidence="2" key="1">
    <citation type="journal article" date="2015" name="Nature">
        <title>Complex archaea that bridge the gap between prokaryotes and eukaryotes.</title>
        <authorList>
            <person name="Spang A."/>
            <person name="Saw J.H."/>
            <person name="Jorgensen S.L."/>
            <person name="Zaremba-Niedzwiedzka K."/>
            <person name="Martijn J."/>
            <person name="Lind A.E."/>
            <person name="van Eijk R."/>
            <person name="Schleper C."/>
            <person name="Guy L."/>
            <person name="Ettema T.J."/>
        </authorList>
    </citation>
    <scope>NUCLEOTIDE SEQUENCE</scope>
</reference>
<evidence type="ECO:0000259" key="1">
    <source>
        <dbReference type="Pfam" id="PF13392"/>
    </source>
</evidence>
<protein>
    <recommendedName>
        <fullName evidence="1">HNH nuclease domain-containing protein</fullName>
    </recommendedName>
</protein>
<feature type="domain" description="HNH nuclease" evidence="1">
    <location>
        <begin position="67"/>
        <end position="110"/>
    </location>
</feature>
<sequence>MARDSLYLSSTVDTVPDKRGPKAKPLIERLLSRLEPGSNGCMEWQGYRDKGGYGRIGHDGYRGEKLLTHRVAWEEAYGLIPEGLCVLHHCDNPPCCNSEHLFLGTRGDNMDDMNAKGRHATKLTGAQVVAIRNDGRVQRVVALDYGVHQGTVSRIRRKA</sequence>
<name>A0A0F9H8P9_9ZZZZ</name>
<dbReference type="GO" id="GO:0004519">
    <property type="term" value="F:endonuclease activity"/>
    <property type="evidence" value="ECO:0007669"/>
    <property type="project" value="InterPro"/>
</dbReference>